<dbReference type="NCBIfam" id="TIGR04183">
    <property type="entry name" value="Por_Secre_tail"/>
    <property type="match status" value="1"/>
</dbReference>
<reference evidence="2" key="1">
    <citation type="journal article" date="2020" name="mSystems">
        <title>Genome- and Community-Level Interaction Insights into Carbon Utilization and Element Cycling Functions of Hydrothermarchaeota in Hydrothermal Sediment.</title>
        <authorList>
            <person name="Zhou Z."/>
            <person name="Liu Y."/>
            <person name="Xu W."/>
            <person name="Pan J."/>
            <person name="Luo Z.H."/>
            <person name="Li M."/>
        </authorList>
    </citation>
    <scope>NUCLEOTIDE SEQUENCE [LARGE SCALE GENOMIC DNA]</scope>
    <source>
        <strain evidence="2">HyVt-76</strain>
    </source>
</reference>
<evidence type="ECO:0000259" key="1">
    <source>
        <dbReference type="Pfam" id="PF18962"/>
    </source>
</evidence>
<dbReference type="Pfam" id="PF18962">
    <property type="entry name" value="Por_Secre_tail"/>
    <property type="match status" value="1"/>
</dbReference>
<evidence type="ECO:0000313" key="2">
    <source>
        <dbReference type="EMBL" id="HHE54858.1"/>
    </source>
</evidence>
<protein>
    <submittedName>
        <fullName evidence="2">T9SS type A sorting domain-containing protein</fullName>
    </submittedName>
</protein>
<sequence length="174" mass="19548">MVSTKSQNNPEDFVLVESYPESDFYDSWMMKSIDLSAFEGDYVYIAFMVKNFGDPDNPDAGGDNWQIDNVTLTDTLTAIADNSNQLPVRYELSQNYPNPFNPTTKINVALPKAEKVEIEVFNTLGQKVRTLFDGDLPAGIHKFEFDGSGLASGIYFYRIKAGKFVATKKMVLMK</sequence>
<dbReference type="Gene3D" id="2.60.40.4070">
    <property type="match status" value="1"/>
</dbReference>
<accession>A0A7V5H5I5</accession>
<proteinExistence type="predicted"/>
<comment type="caution">
    <text evidence="2">The sequence shown here is derived from an EMBL/GenBank/DDBJ whole genome shotgun (WGS) entry which is preliminary data.</text>
</comment>
<organism evidence="2">
    <name type="scientific">Caldithrix abyssi</name>
    <dbReference type="NCBI Taxonomy" id="187145"/>
    <lineage>
        <taxon>Bacteria</taxon>
        <taxon>Pseudomonadati</taxon>
        <taxon>Calditrichota</taxon>
        <taxon>Calditrichia</taxon>
        <taxon>Calditrichales</taxon>
        <taxon>Calditrichaceae</taxon>
        <taxon>Caldithrix</taxon>
    </lineage>
</organism>
<name>A0A7V5H5I5_CALAY</name>
<feature type="domain" description="Secretion system C-terminal sorting" evidence="1">
    <location>
        <begin position="96"/>
        <end position="171"/>
    </location>
</feature>
<gene>
    <name evidence="2" type="ORF">ENL21_03690</name>
</gene>
<dbReference type="EMBL" id="DRTD01000267">
    <property type="protein sequence ID" value="HHE54858.1"/>
    <property type="molecule type" value="Genomic_DNA"/>
</dbReference>
<dbReference type="InterPro" id="IPR026444">
    <property type="entry name" value="Secre_tail"/>
</dbReference>
<dbReference type="Proteomes" id="UP000886111">
    <property type="component" value="Unassembled WGS sequence"/>
</dbReference>
<dbReference type="AlphaFoldDB" id="A0A7V5H5I5"/>